<gene>
    <name evidence="4" type="ordered locus">Desal_2868</name>
</gene>
<dbReference type="AlphaFoldDB" id="C6C049"/>
<dbReference type="Proteomes" id="UP000002601">
    <property type="component" value="Chromosome"/>
</dbReference>
<dbReference type="InterPro" id="IPR003607">
    <property type="entry name" value="HD/PDEase_dom"/>
</dbReference>
<reference evidence="4 5" key="1">
    <citation type="submission" date="2009-06" db="EMBL/GenBank/DDBJ databases">
        <title>Complete sequence of Desulfovibrio salexigens DSM 2638.</title>
        <authorList>
            <consortium name="US DOE Joint Genome Institute"/>
            <person name="Lucas S."/>
            <person name="Copeland A."/>
            <person name="Lapidus A."/>
            <person name="Glavina del Rio T."/>
            <person name="Tice H."/>
            <person name="Bruce D."/>
            <person name="Goodwin L."/>
            <person name="Pitluck S."/>
            <person name="Munk A.C."/>
            <person name="Brettin T."/>
            <person name="Detter J.C."/>
            <person name="Han C."/>
            <person name="Tapia R."/>
            <person name="Larimer F."/>
            <person name="Land M."/>
            <person name="Hauser L."/>
            <person name="Kyrpides N."/>
            <person name="Anderson I."/>
            <person name="Wall J.D."/>
            <person name="Arkin A.P."/>
            <person name="Dehal P."/>
            <person name="Chivian D."/>
            <person name="Giles B."/>
            <person name="Hazen T.C."/>
        </authorList>
    </citation>
    <scope>NUCLEOTIDE SEQUENCE [LARGE SCALE GENOMIC DNA]</scope>
    <source>
        <strain evidence="5">ATCC 14822 / DSM 2638 / NCIMB 8403 / VKM B-1763</strain>
    </source>
</reference>
<dbReference type="HOGENOM" id="CLU_048246_0_0_7"/>
<evidence type="ECO:0000259" key="2">
    <source>
        <dbReference type="PROSITE" id="PS50110"/>
    </source>
</evidence>
<evidence type="ECO:0000259" key="3">
    <source>
        <dbReference type="PROSITE" id="PS51833"/>
    </source>
</evidence>
<dbReference type="Pfam" id="PF00072">
    <property type="entry name" value="Response_reg"/>
    <property type="match status" value="1"/>
</dbReference>
<dbReference type="EMBL" id="CP001649">
    <property type="protein sequence ID" value="ACS80920.1"/>
    <property type="molecule type" value="Genomic_DNA"/>
</dbReference>
<dbReference type="CDD" id="cd00077">
    <property type="entry name" value="HDc"/>
    <property type="match status" value="1"/>
</dbReference>
<feature type="domain" description="HDOD" evidence="3">
    <location>
        <begin position="142"/>
        <end position="338"/>
    </location>
</feature>
<dbReference type="GO" id="GO:0000160">
    <property type="term" value="P:phosphorelay signal transduction system"/>
    <property type="evidence" value="ECO:0007669"/>
    <property type="project" value="InterPro"/>
</dbReference>
<dbReference type="InterPro" id="IPR013976">
    <property type="entry name" value="HDOD"/>
</dbReference>
<dbReference type="NCBIfam" id="TIGR00277">
    <property type="entry name" value="HDIG"/>
    <property type="match status" value="1"/>
</dbReference>
<feature type="domain" description="Response regulatory" evidence="2">
    <location>
        <begin position="6"/>
        <end position="121"/>
    </location>
</feature>
<sequence>MGRSKNILFIDNDKDQLRKLDKQLSALKKRWQVDYASNKDETMAQLRTRPYDIIAMELHVDGFEGEELLDEIKYRQPGSIRFIISESVDSENYIRFVKYAHQFITKPYLQSELIGKIKKSLRLKHVFLNERASKGIASIEELPSMPELFLKLERELNKEDVIISNIGKMIAEDMSMTAGLLKLVNSPFFGLYSKVTKPEQAVTLLGLDNLKGLVLGIHLFNSTKGAKIDFSIEELGKHCQYTALMARAIIKAEGGSNEQAEHTFLAGFLHDIGKLVLATSYPDEYRTILSIVRETNTPVPEAEKDILGFTHAEVGAYLLAIWGFDEDVVEAIYCHHSPQRLGSVDLSPAVAIHVANSFDHELRVKNSEYAPHLLSADWLEQNEFGSKLPEWLQICAETMEEEARAI</sequence>
<dbReference type="SUPFAM" id="SSF109604">
    <property type="entry name" value="HD-domain/PDEase-like"/>
    <property type="match status" value="1"/>
</dbReference>
<evidence type="ECO:0000313" key="4">
    <source>
        <dbReference type="EMBL" id="ACS80920.1"/>
    </source>
</evidence>
<dbReference type="PANTHER" id="PTHR33525:SF3">
    <property type="entry name" value="RIBONUCLEASE Y"/>
    <property type="match status" value="1"/>
</dbReference>
<keyword evidence="5" id="KW-1185">Reference proteome</keyword>
<dbReference type="OrthoDB" id="9803649at2"/>
<comment type="caution">
    <text evidence="1">Lacks conserved residue(s) required for the propagation of feature annotation.</text>
</comment>
<dbReference type="eggNOG" id="COG1639">
    <property type="taxonomic scope" value="Bacteria"/>
</dbReference>
<keyword evidence="4" id="KW-0378">Hydrolase</keyword>
<dbReference type="PROSITE" id="PS50110">
    <property type="entry name" value="RESPONSE_REGULATORY"/>
    <property type="match status" value="1"/>
</dbReference>
<evidence type="ECO:0000256" key="1">
    <source>
        <dbReference type="PROSITE-ProRule" id="PRU00169"/>
    </source>
</evidence>
<dbReference type="Pfam" id="PF08668">
    <property type="entry name" value="HDOD"/>
    <property type="match status" value="1"/>
</dbReference>
<dbReference type="STRING" id="526222.Desal_2868"/>
<dbReference type="RefSeq" id="WP_015852736.1">
    <property type="nucleotide sequence ID" value="NC_012881.1"/>
</dbReference>
<evidence type="ECO:0000313" key="5">
    <source>
        <dbReference type="Proteomes" id="UP000002601"/>
    </source>
</evidence>
<dbReference type="PANTHER" id="PTHR33525">
    <property type="match status" value="1"/>
</dbReference>
<organism evidence="4 5">
    <name type="scientific">Maridesulfovibrio salexigens (strain ATCC 14822 / DSM 2638 / NCIMB 8403 / VKM B-1763)</name>
    <name type="common">Desulfovibrio salexigens</name>
    <dbReference type="NCBI Taxonomy" id="526222"/>
    <lineage>
        <taxon>Bacteria</taxon>
        <taxon>Pseudomonadati</taxon>
        <taxon>Thermodesulfobacteriota</taxon>
        <taxon>Desulfovibrionia</taxon>
        <taxon>Desulfovibrionales</taxon>
        <taxon>Desulfovibrionaceae</taxon>
        <taxon>Maridesulfovibrio</taxon>
    </lineage>
</organism>
<protein>
    <submittedName>
        <fullName evidence="4">Response regulator receiver modulated metal dependent phosphohydrolase</fullName>
    </submittedName>
</protein>
<dbReference type="PROSITE" id="PS51833">
    <property type="entry name" value="HDOD"/>
    <property type="match status" value="1"/>
</dbReference>
<dbReference type="eggNOG" id="COG2197">
    <property type="taxonomic scope" value="Bacteria"/>
</dbReference>
<dbReference type="InterPro" id="IPR052340">
    <property type="entry name" value="RNase_Y/CdgJ"/>
</dbReference>
<dbReference type="GO" id="GO:0016787">
    <property type="term" value="F:hydrolase activity"/>
    <property type="evidence" value="ECO:0007669"/>
    <property type="project" value="UniProtKB-KW"/>
</dbReference>
<accession>C6C049</accession>
<dbReference type="InterPro" id="IPR001789">
    <property type="entry name" value="Sig_transdc_resp-reg_receiver"/>
</dbReference>
<dbReference type="SUPFAM" id="SSF52172">
    <property type="entry name" value="CheY-like"/>
    <property type="match status" value="1"/>
</dbReference>
<dbReference type="KEGG" id="dsa:Desal_2868"/>
<dbReference type="InterPro" id="IPR006675">
    <property type="entry name" value="HDIG_dom"/>
</dbReference>
<name>C6C049_MARSD</name>
<dbReference type="Gene3D" id="3.40.50.2300">
    <property type="match status" value="1"/>
</dbReference>
<dbReference type="InterPro" id="IPR011006">
    <property type="entry name" value="CheY-like_superfamily"/>
</dbReference>
<dbReference type="Gene3D" id="1.10.3210.10">
    <property type="entry name" value="Hypothetical protein af1432"/>
    <property type="match status" value="1"/>
</dbReference>
<proteinExistence type="predicted"/>